<proteinExistence type="inferred from homology"/>
<evidence type="ECO:0000256" key="10">
    <source>
        <dbReference type="ARBA" id="ARBA00022764"/>
    </source>
</evidence>
<dbReference type="GO" id="GO:0009055">
    <property type="term" value="F:electron transfer activity"/>
    <property type="evidence" value="ECO:0007669"/>
    <property type="project" value="InterPro"/>
</dbReference>
<dbReference type="GO" id="GO:0016740">
    <property type="term" value="F:transferase activity"/>
    <property type="evidence" value="ECO:0007669"/>
    <property type="project" value="UniProtKB-KW"/>
</dbReference>
<comment type="catalytic activity">
    <reaction evidence="19">
        <text>S-sulfanyl-L-cysteinyl-[SoxY protein] + thiosulfate + 2 Fe(III)-[cytochrome c] = S-(2-sulfodisulfanyl)-L-cysteinyl-[SoxY protein] + 2 Fe(II)-[cytochrome c] + 2 H(+)</text>
        <dbReference type="Rhea" id="RHEA:51224"/>
        <dbReference type="Rhea" id="RHEA-COMP:10350"/>
        <dbReference type="Rhea" id="RHEA-COMP:14399"/>
        <dbReference type="Rhea" id="RHEA-COMP:14689"/>
        <dbReference type="Rhea" id="RHEA-COMP:14690"/>
        <dbReference type="ChEBI" id="CHEBI:15378"/>
        <dbReference type="ChEBI" id="CHEBI:29033"/>
        <dbReference type="ChEBI" id="CHEBI:29034"/>
        <dbReference type="ChEBI" id="CHEBI:33542"/>
        <dbReference type="ChEBI" id="CHEBI:61963"/>
        <dbReference type="ChEBI" id="CHEBI:140664"/>
        <dbReference type="EC" id="2.8.5.2"/>
    </reaction>
</comment>
<dbReference type="Proteomes" id="UP000501534">
    <property type="component" value="Chromosome"/>
</dbReference>
<dbReference type="EC" id="2.8.5.2" evidence="3"/>
<dbReference type="Pfam" id="PF21342">
    <property type="entry name" value="SoxA-TsdA_cyt-c"/>
    <property type="match status" value="2"/>
</dbReference>
<evidence type="ECO:0000256" key="4">
    <source>
        <dbReference type="ARBA" id="ARBA00019364"/>
    </source>
</evidence>
<accession>A0A6M4GTP6</accession>
<evidence type="ECO:0000256" key="13">
    <source>
        <dbReference type="ARBA" id="ARBA00025746"/>
    </source>
</evidence>
<evidence type="ECO:0000256" key="15">
    <source>
        <dbReference type="ARBA" id="ARBA00030833"/>
    </source>
</evidence>
<name>A0A6M4GTP6_9PROT</name>
<evidence type="ECO:0000256" key="7">
    <source>
        <dbReference type="ARBA" id="ARBA00022679"/>
    </source>
</evidence>
<evidence type="ECO:0000256" key="18">
    <source>
        <dbReference type="ARBA" id="ARBA00048077"/>
    </source>
</evidence>
<organism evidence="23 24">
    <name type="scientific">Usitatibacter rugosus</name>
    <dbReference type="NCBI Taxonomy" id="2732067"/>
    <lineage>
        <taxon>Bacteria</taxon>
        <taxon>Pseudomonadati</taxon>
        <taxon>Pseudomonadota</taxon>
        <taxon>Betaproteobacteria</taxon>
        <taxon>Nitrosomonadales</taxon>
        <taxon>Usitatibacteraceae</taxon>
        <taxon>Usitatibacter</taxon>
    </lineage>
</organism>
<evidence type="ECO:0000256" key="12">
    <source>
        <dbReference type="ARBA" id="ARBA00023004"/>
    </source>
</evidence>
<dbReference type="GO" id="GO:0019417">
    <property type="term" value="P:sulfur oxidation"/>
    <property type="evidence" value="ECO:0007669"/>
    <property type="project" value="InterPro"/>
</dbReference>
<dbReference type="KEGG" id="uru:DSM104443_01470"/>
<dbReference type="InterPro" id="IPR025710">
    <property type="entry name" value="SoxA"/>
</dbReference>
<keyword evidence="7 23" id="KW-0808">Transferase</keyword>
<evidence type="ECO:0000256" key="11">
    <source>
        <dbReference type="ARBA" id="ARBA00022982"/>
    </source>
</evidence>
<dbReference type="SUPFAM" id="SSF46626">
    <property type="entry name" value="Cytochrome c"/>
    <property type="match status" value="2"/>
</dbReference>
<dbReference type="GO" id="GO:0046872">
    <property type="term" value="F:metal ion binding"/>
    <property type="evidence" value="ECO:0007669"/>
    <property type="project" value="UniProtKB-KW"/>
</dbReference>
<dbReference type="RefSeq" id="WP_171090898.1">
    <property type="nucleotide sequence ID" value="NZ_CP053069.1"/>
</dbReference>
<gene>
    <name evidence="23" type="primary">soxA_1</name>
    <name evidence="23" type="ORF">DSM104443_01470</name>
</gene>
<evidence type="ECO:0000256" key="3">
    <source>
        <dbReference type="ARBA" id="ARBA00012408"/>
    </source>
</evidence>
<evidence type="ECO:0000256" key="17">
    <source>
        <dbReference type="ARBA" id="ARBA00032318"/>
    </source>
</evidence>
<dbReference type="GO" id="GO:0070069">
    <property type="term" value="C:cytochrome complex"/>
    <property type="evidence" value="ECO:0007669"/>
    <property type="project" value="InterPro"/>
</dbReference>
<evidence type="ECO:0000256" key="8">
    <source>
        <dbReference type="ARBA" id="ARBA00022723"/>
    </source>
</evidence>
<dbReference type="EMBL" id="CP053069">
    <property type="protein sequence ID" value="QJR10412.1"/>
    <property type="molecule type" value="Genomic_DNA"/>
</dbReference>
<evidence type="ECO:0000256" key="14">
    <source>
        <dbReference type="ARBA" id="ARBA00030174"/>
    </source>
</evidence>
<dbReference type="GO" id="GO:0016669">
    <property type="term" value="F:oxidoreductase activity, acting on a sulfur group of donors, cytochrome as acceptor"/>
    <property type="evidence" value="ECO:0007669"/>
    <property type="project" value="InterPro"/>
</dbReference>
<feature type="chain" id="PRO_5026894366" description="L-cysteine S-thiosulfotransferase subunit SoxA" evidence="21">
    <location>
        <begin position="25"/>
        <end position="282"/>
    </location>
</feature>
<keyword evidence="11" id="KW-0249">Electron transport</keyword>
<protein>
    <recommendedName>
        <fullName evidence="4">L-cysteine S-thiosulfotransferase subunit SoxA</fullName>
        <ecNumber evidence="3">2.8.5.2</ecNumber>
    </recommendedName>
    <alternativeName>
        <fullName evidence="16">Protein SoxA</fullName>
    </alternativeName>
    <alternativeName>
        <fullName evidence="17">SoxAX cytochrome complex subunit A</fullName>
    </alternativeName>
    <alternativeName>
        <fullName evidence="15">Sulfur oxidizing protein A</fullName>
    </alternativeName>
    <alternativeName>
        <fullName evidence="14">Thiosulfate-oxidizing multienzyme system protein SoxA</fullName>
    </alternativeName>
</protein>
<evidence type="ECO:0000313" key="24">
    <source>
        <dbReference type="Proteomes" id="UP000501534"/>
    </source>
</evidence>
<evidence type="ECO:0000256" key="21">
    <source>
        <dbReference type="SAM" id="SignalP"/>
    </source>
</evidence>
<keyword evidence="5" id="KW-0813">Transport</keyword>
<comment type="subunit">
    <text evidence="2">Heterodimer of SoxA and SoxX.</text>
</comment>
<keyword evidence="12 20" id="KW-0408">Iron</keyword>
<dbReference type="GO" id="GO:0042597">
    <property type="term" value="C:periplasmic space"/>
    <property type="evidence" value="ECO:0007669"/>
    <property type="project" value="UniProtKB-SubCell"/>
</dbReference>
<dbReference type="PROSITE" id="PS51007">
    <property type="entry name" value="CYTC"/>
    <property type="match status" value="1"/>
</dbReference>
<comment type="similarity">
    <text evidence="13">Belongs to the SoxA family.</text>
</comment>
<evidence type="ECO:0000256" key="2">
    <source>
        <dbReference type="ARBA" id="ARBA00011530"/>
    </source>
</evidence>
<dbReference type="GO" id="GO:0020037">
    <property type="term" value="F:heme binding"/>
    <property type="evidence" value="ECO:0007669"/>
    <property type="project" value="InterPro"/>
</dbReference>
<keyword evidence="8 20" id="KW-0479">Metal-binding</keyword>
<sequence length="282" mass="29817">MRCPDRILAAFALALLTCAGPVLAAADAVRAEAAAKLKSDLPSLAPADYVLGSAAFDAELRSQLAENANAATTSGVLEAGRAAWTRKFKNGRTLASCFPNGGRRIAGAYPQYDARLKRVVTLETAINQCLKTNAEPLLDIDDGKSMGAVTAYVRSLSQNQKVAVRVPAAAEAAFDQGRRLYTTRMGQQNWACASCHVQGAGKRYAGQPLSPAIGQGASSVVIRGGQAVTLQARVRECLERMGVAPFAAGSDELNNLEYYLTYLSNGLALQASPWRAPRATRG</sequence>
<evidence type="ECO:0000313" key="23">
    <source>
        <dbReference type="EMBL" id="QJR10412.1"/>
    </source>
</evidence>
<evidence type="ECO:0000256" key="16">
    <source>
        <dbReference type="ARBA" id="ARBA00032236"/>
    </source>
</evidence>
<keyword evidence="10" id="KW-0574">Periplasm</keyword>
<reference evidence="23 24" key="1">
    <citation type="submission" date="2020-04" db="EMBL/GenBank/DDBJ databases">
        <title>Usitatibacter rugosus gen. nov., sp. nov. and Usitatibacter palustris sp. nov., novel members of Usitatibacteraceae fam. nov. within the order Nitrosomonadales isolated from soil.</title>
        <authorList>
            <person name="Huber K.J."/>
            <person name="Neumann-Schaal M."/>
            <person name="Geppert A."/>
            <person name="Luckner M."/>
            <person name="Wanner G."/>
            <person name="Overmann J."/>
        </authorList>
    </citation>
    <scope>NUCLEOTIDE SEQUENCE [LARGE SCALE GENOMIC DNA]</scope>
    <source>
        <strain evidence="23 24">0125_3</strain>
    </source>
</reference>
<dbReference type="InterPro" id="IPR009056">
    <property type="entry name" value="Cyt_c-like_dom"/>
</dbReference>
<keyword evidence="9 21" id="KW-0732">Signal</keyword>
<evidence type="ECO:0000259" key="22">
    <source>
        <dbReference type="PROSITE" id="PS51007"/>
    </source>
</evidence>
<keyword evidence="6 20" id="KW-0349">Heme</keyword>
<keyword evidence="24" id="KW-1185">Reference proteome</keyword>
<comment type="subcellular location">
    <subcellularLocation>
        <location evidence="1">Periplasm</location>
    </subcellularLocation>
</comment>
<dbReference type="InterPro" id="IPR036909">
    <property type="entry name" value="Cyt_c-like_dom_sf"/>
</dbReference>
<evidence type="ECO:0000256" key="20">
    <source>
        <dbReference type="PROSITE-ProRule" id="PRU00433"/>
    </source>
</evidence>
<evidence type="ECO:0000256" key="9">
    <source>
        <dbReference type="ARBA" id="ARBA00022729"/>
    </source>
</evidence>
<feature type="domain" description="Cytochrome c" evidence="22">
    <location>
        <begin position="172"/>
        <end position="282"/>
    </location>
</feature>
<dbReference type="Gene3D" id="1.10.760.10">
    <property type="entry name" value="Cytochrome c-like domain"/>
    <property type="match status" value="2"/>
</dbReference>
<evidence type="ECO:0000256" key="19">
    <source>
        <dbReference type="ARBA" id="ARBA00048423"/>
    </source>
</evidence>
<evidence type="ECO:0000256" key="6">
    <source>
        <dbReference type="ARBA" id="ARBA00022617"/>
    </source>
</evidence>
<feature type="signal peptide" evidence="21">
    <location>
        <begin position="1"/>
        <end position="24"/>
    </location>
</feature>
<dbReference type="NCBIfam" id="TIGR04484">
    <property type="entry name" value="thiosulf_SoxA"/>
    <property type="match status" value="1"/>
</dbReference>
<evidence type="ECO:0000256" key="1">
    <source>
        <dbReference type="ARBA" id="ARBA00004418"/>
    </source>
</evidence>
<dbReference type="AlphaFoldDB" id="A0A6M4GTP6"/>
<comment type="catalytic activity">
    <reaction evidence="18">
        <text>L-cysteinyl-[SoxY protein] + thiosulfate + 2 Fe(III)-[cytochrome c] = S-sulfosulfanyl-L-cysteinyl-[SoxY protein] + 2 Fe(II)-[cytochrome c] + 2 H(+)</text>
        <dbReference type="Rhea" id="RHEA:56720"/>
        <dbReference type="Rhea" id="RHEA-COMP:10350"/>
        <dbReference type="Rhea" id="RHEA-COMP:14328"/>
        <dbReference type="Rhea" id="RHEA-COMP:14399"/>
        <dbReference type="Rhea" id="RHEA-COMP:14691"/>
        <dbReference type="ChEBI" id="CHEBI:15378"/>
        <dbReference type="ChEBI" id="CHEBI:29033"/>
        <dbReference type="ChEBI" id="CHEBI:29034"/>
        <dbReference type="ChEBI" id="CHEBI:29950"/>
        <dbReference type="ChEBI" id="CHEBI:33542"/>
        <dbReference type="ChEBI" id="CHEBI:139321"/>
        <dbReference type="EC" id="2.8.5.2"/>
    </reaction>
</comment>
<evidence type="ECO:0000256" key="5">
    <source>
        <dbReference type="ARBA" id="ARBA00022448"/>
    </source>
</evidence>